<proteinExistence type="predicted"/>
<evidence type="ECO:0000313" key="1">
    <source>
        <dbReference type="EMBL" id="MFC4376509.1"/>
    </source>
</evidence>
<dbReference type="EMBL" id="JBHSDL010000025">
    <property type="protein sequence ID" value="MFC4376509.1"/>
    <property type="molecule type" value="Genomic_DNA"/>
</dbReference>
<sequence>MGKRSDTEALDHYFSLPHFERVAAALDKTLAEPFTLRRLTSAPT</sequence>
<dbReference type="RefSeq" id="WP_378565370.1">
    <property type="nucleotide sequence ID" value="NZ_JBHSDL010000025.1"/>
</dbReference>
<organism evidence="1 2">
    <name type="scientific">Nocardia halotolerans</name>
    <dbReference type="NCBI Taxonomy" id="1755878"/>
    <lineage>
        <taxon>Bacteria</taxon>
        <taxon>Bacillati</taxon>
        <taxon>Actinomycetota</taxon>
        <taxon>Actinomycetes</taxon>
        <taxon>Mycobacteriales</taxon>
        <taxon>Nocardiaceae</taxon>
        <taxon>Nocardia</taxon>
    </lineage>
</organism>
<protein>
    <submittedName>
        <fullName evidence="1">Uncharacterized protein</fullName>
    </submittedName>
</protein>
<reference evidence="2" key="1">
    <citation type="journal article" date="2019" name="Int. J. Syst. Evol. Microbiol.">
        <title>The Global Catalogue of Microorganisms (GCM) 10K type strain sequencing project: providing services to taxonomists for standard genome sequencing and annotation.</title>
        <authorList>
            <consortium name="The Broad Institute Genomics Platform"/>
            <consortium name="The Broad Institute Genome Sequencing Center for Infectious Disease"/>
            <person name="Wu L."/>
            <person name="Ma J."/>
        </authorList>
    </citation>
    <scope>NUCLEOTIDE SEQUENCE [LARGE SCALE GENOMIC DNA]</scope>
    <source>
        <strain evidence="2">IBRC-M 10490</strain>
    </source>
</reference>
<gene>
    <name evidence="1" type="ORF">ACFO5K_20645</name>
</gene>
<name>A0ABV8VKA6_9NOCA</name>
<dbReference type="Proteomes" id="UP001595844">
    <property type="component" value="Unassembled WGS sequence"/>
</dbReference>
<accession>A0ABV8VKA6</accession>
<evidence type="ECO:0000313" key="2">
    <source>
        <dbReference type="Proteomes" id="UP001595844"/>
    </source>
</evidence>
<keyword evidence="2" id="KW-1185">Reference proteome</keyword>
<comment type="caution">
    <text evidence="1">The sequence shown here is derived from an EMBL/GenBank/DDBJ whole genome shotgun (WGS) entry which is preliminary data.</text>
</comment>